<dbReference type="GO" id="GO:0016477">
    <property type="term" value="P:cell migration"/>
    <property type="evidence" value="ECO:0007669"/>
    <property type="project" value="TreeGrafter"/>
</dbReference>
<dbReference type="InterPro" id="IPR052118">
    <property type="entry name" value="Rho-GAP_regulator"/>
</dbReference>
<dbReference type="PROSITE" id="PS50106">
    <property type="entry name" value="PDZ"/>
    <property type="match status" value="1"/>
</dbReference>
<feature type="region of interest" description="Disordered" evidence="1">
    <location>
        <begin position="390"/>
        <end position="443"/>
    </location>
</feature>
<dbReference type="CDD" id="cd06718">
    <property type="entry name" value="PDZ_Par6-like"/>
    <property type="match status" value="1"/>
</dbReference>
<dbReference type="InterPro" id="IPR001478">
    <property type="entry name" value="PDZ"/>
</dbReference>
<dbReference type="PANTHER" id="PTHR46150">
    <property type="entry name" value="RHO GTPASE-ACTIVATING PROTEIN 100F"/>
    <property type="match status" value="1"/>
</dbReference>
<dbReference type="OrthoDB" id="120383at2759"/>
<reference evidence="3" key="1">
    <citation type="submission" date="2021-06" db="EMBL/GenBank/DDBJ databases">
        <authorList>
            <person name="Hodson N. C."/>
            <person name="Mongue J. A."/>
            <person name="Jaron S. K."/>
        </authorList>
    </citation>
    <scope>NUCLEOTIDE SEQUENCE</scope>
</reference>
<dbReference type="AlphaFoldDB" id="A0A8J2JYV7"/>
<feature type="region of interest" description="Disordered" evidence="1">
    <location>
        <begin position="543"/>
        <end position="621"/>
    </location>
</feature>
<feature type="domain" description="PDZ" evidence="2">
    <location>
        <begin position="156"/>
        <end position="226"/>
    </location>
</feature>
<feature type="compositionally biased region" description="Polar residues" evidence="1">
    <location>
        <begin position="345"/>
        <end position="358"/>
    </location>
</feature>
<proteinExistence type="predicted"/>
<dbReference type="EMBL" id="CAJVCH010042924">
    <property type="protein sequence ID" value="CAG7717038.1"/>
    <property type="molecule type" value="Genomic_DNA"/>
</dbReference>
<dbReference type="SMART" id="SM00228">
    <property type="entry name" value="PDZ"/>
    <property type="match status" value="1"/>
</dbReference>
<dbReference type="GO" id="GO:0030030">
    <property type="term" value="P:cell projection organization"/>
    <property type="evidence" value="ECO:0007669"/>
    <property type="project" value="TreeGrafter"/>
</dbReference>
<evidence type="ECO:0000313" key="3">
    <source>
        <dbReference type="EMBL" id="CAG7717038.1"/>
    </source>
</evidence>
<evidence type="ECO:0000313" key="4">
    <source>
        <dbReference type="Proteomes" id="UP000708208"/>
    </source>
</evidence>
<keyword evidence="4" id="KW-1185">Reference proteome</keyword>
<feature type="compositionally biased region" description="Polar residues" evidence="1">
    <location>
        <begin position="597"/>
        <end position="621"/>
    </location>
</feature>
<dbReference type="Proteomes" id="UP000708208">
    <property type="component" value="Unassembled WGS sequence"/>
</dbReference>
<name>A0A8J2JYV7_9HEXA</name>
<feature type="compositionally biased region" description="Basic and acidic residues" evidence="1">
    <location>
        <begin position="568"/>
        <end position="581"/>
    </location>
</feature>
<dbReference type="Pfam" id="PF00595">
    <property type="entry name" value="PDZ"/>
    <property type="match status" value="1"/>
</dbReference>
<dbReference type="GO" id="GO:0005096">
    <property type="term" value="F:GTPase activator activity"/>
    <property type="evidence" value="ECO:0007669"/>
    <property type="project" value="TreeGrafter"/>
</dbReference>
<feature type="compositionally biased region" description="Polar residues" evidence="1">
    <location>
        <begin position="310"/>
        <end position="330"/>
    </location>
</feature>
<protein>
    <recommendedName>
        <fullName evidence="2">PDZ domain-containing protein</fullName>
    </recommendedName>
</protein>
<evidence type="ECO:0000259" key="2">
    <source>
        <dbReference type="PROSITE" id="PS50106"/>
    </source>
</evidence>
<feature type="compositionally biased region" description="Basic residues" evidence="1">
    <location>
        <begin position="467"/>
        <end position="476"/>
    </location>
</feature>
<dbReference type="GO" id="GO:0046578">
    <property type="term" value="P:regulation of Ras protein signal transduction"/>
    <property type="evidence" value="ECO:0007669"/>
    <property type="project" value="TreeGrafter"/>
</dbReference>
<comment type="caution">
    <text evidence="3">The sequence shown here is derived from an EMBL/GenBank/DDBJ whole genome shotgun (WGS) entry which is preliminary data.</text>
</comment>
<dbReference type="GO" id="GO:0097060">
    <property type="term" value="C:synaptic membrane"/>
    <property type="evidence" value="ECO:0007669"/>
    <property type="project" value="TreeGrafter"/>
</dbReference>
<sequence>MCETYDLPKSQCGSGVCFFSRFRSAKNAKKDQGRDIPPNAEPAASPRRLQLGQLASTLQPTGRVGQTAPNTANKDFPHMVLQPDFRKVSGISTEIFRQLETVENDHDATTAAALGAVERRGEMLVRMLDPRQFSRPAQETVRKLLSMQDALHAVHFVEIVKRPGQTLGLYIREGNGLDRYDGVFISRIAIESAVFNSGCLGVGDEILAVNLVDVTHMSLDDVVILMSIPRRLVLTIRQRKGQRIMSGPTQSILRTESKLPPVVVIKKELGGEDDGYEDSNGENGHIHSALSHQYFQQQVNHYANLSHGQLSSLGRGRTSTLTTMAPQSTGGRLFSAGPGPPSARSILSQQQGPHSIQSLPRHYQPSYANLQLQHLPDVTDYARMSARHEDFRLEAPQPPIRRPQYSDYYDQMRPDPPPRPSSQQGGYLSRHDHGPSSHGPASTGAYDWYRSSLSERGGAGTTDSLHSHHAHAHAQHHLGPSSLQQHDHPPSSREMTTASISYQPPPPVITEQPRSIVPAHFQPFDRAYPKTLESLAEKVHTFYTGPRPVRHHGPHGPGRSSLRMPRTGSDHRLSISSREHNWYGSMPRQRTGDYRSLTLQQPLTPSSQAQAQPLSARYSTG</sequence>
<dbReference type="PANTHER" id="PTHR46150:SF3">
    <property type="entry name" value="RHO GTPASE-ACTIVATING PROTEIN 100F"/>
    <property type="match status" value="1"/>
</dbReference>
<gene>
    <name evidence="3" type="ORF">AFUS01_LOCUS6515</name>
</gene>
<evidence type="ECO:0000256" key="1">
    <source>
        <dbReference type="SAM" id="MobiDB-lite"/>
    </source>
</evidence>
<accession>A0A8J2JYV7</accession>
<organism evidence="3 4">
    <name type="scientific">Allacma fusca</name>
    <dbReference type="NCBI Taxonomy" id="39272"/>
    <lineage>
        <taxon>Eukaryota</taxon>
        <taxon>Metazoa</taxon>
        <taxon>Ecdysozoa</taxon>
        <taxon>Arthropoda</taxon>
        <taxon>Hexapoda</taxon>
        <taxon>Collembola</taxon>
        <taxon>Symphypleona</taxon>
        <taxon>Sminthuridae</taxon>
        <taxon>Allacma</taxon>
    </lineage>
</organism>
<feature type="region of interest" description="Disordered" evidence="1">
    <location>
        <begin position="310"/>
        <end position="360"/>
    </location>
</feature>
<feature type="region of interest" description="Disordered" evidence="1">
    <location>
        <begin position="457"/>
        <end position="512"/>
    </location>
</feature>
<feature type="compositionally biased region" description="Polar residues" evidence="1">
    <location>
        <begin position="493"/>
        <end position="502"/>
    </location>
</feature>